<evidence type="ECO:0000313" key="4">
    <source>
        <dbReference type="Proteomes" id="UP000247476"/>
    </source>
</evidence>
<dbReference type="AlphaFoldDB" id="A0A2V5KBY5"/>
<evidence type="ECO:0000256" key="1">
    <source>
        <dbReference type="PROSITE-ProRule" id="PRU00409"/>
    </source>
</evidence>
<dbReference type="EMBL" id="QJVJ01000001">
    <property type="protein sequence ID" value="PYI57085.1"/>
    <property type="molecule type" value="Genomic_DNA"/>
</dbReference>
<protein>
    <recommendedName>
        <fullName evidence="2">ATP-grasp domain-containing protein</fullName>
    </recommendedName>
</protein>
<name>A0A2V5KBY5_9BACL</name>
<keyword evidence="1" id="KW-0067">ATP-binding</keyword>
<dbReference type="GO" id="GO:0046872">
    <property type="term" value="F:metal ion binding"/>
    <property type="evidence" value="ECO:0007669"/>
    <property type="project" value="InterPro"/>
</dbReference>
<dbReference type="GO" id="GO:0005524">
    <property type="term" value="F:ATP binding"/>
    <property type="evidence" value="ECO:0007669"/>
    <property type="project" value="UniProtKB-UniRule"/>
</dbReference>
<comment type="caution">
    <text evidence="3">The sequence shown here is derived from an EMBL/GenBank/DDBJ whole genome shotgun (WGS) entry which is preliminary data.</text>
</comment>
<dbReference type="Pfam" id="PF14398">
    <property type="entry name" value="ATPgrasp_YheCD"/>
    <property type="match status" value="1"/>
</dbReference>
<sequence>MTSTKLTIHVQGTSGMSQEHTVVLGERVVRQYKIPSGVNATLQFGTSKQQVKVVSASHLDGLRIGESLARKLGLHHGIQVGFRYKASGRTMTIGPLIGVMVSRMYPGSPDRPFGAITAFCKELVDACQTFGAFVYFFTADDISGGHSHIEGWTYAGRWRQSDFPIPDVVYNRLTTRKLENKPSVQHFMKEVKSRYGTAVFNEKYLNKTDVFDALKQDSALARHLPESHLFKNFAMLKAMSARHPVLFLKPITGSLGKGIIRISRTSNQSYTCQFTSLNGTIKQTFSSIDAVFAAIAGKLKQRRYQIQQGLTLIEAGGRPVDFRALVQRGPAGAWGVTSVVARTAGSNHFVSNLARGGTLSRVKEALLKTSLSAAQQRTVSLQLRKVALDIAKGIETHVKGHFGELGVDLAVDTSGKVWLLEVNSKPSKNDGTPLADGTIRPSVKLTVQYARYLAGF</sequence>
<dbReference type="RefSeq" id="WP_110838125.1">
    <property type="nucleotide sequence ID" value="NZ_QJVJ01000001.1"/>
</dbReference>
<keyword evidence="4" id="KW-1185">Reference proteome</keyword>
<gene>
    <name evidence="3" type="ORF">DLM86_01150</name>
</gene>
<dbReference type="SUPFAM" id="SSF56059">
    <property type="entry name" value="Glutathione synthetase ATP-binding domain-like"/>
    <property type="match status" value="1"/>
</dbReference>
<dbReference type="Gene3D" id="3.30.470.20">
    <property type="entry name" value="ATP-grasp fold, B domain"/>
    <property type="match status" value="1"/>
</dbReference>
<dbReference type="Proteomes" id="UP000247476">
    <property type="component" value="Unassembled WGS sequence"/>
</dbReference>
<evidence type="ECO:0000259" key="2">
    <source>
        <dbReference type="PROSITE" id="PS50975"/>
    </source>
</evidence>
<reference evidence="3 4" key="1">
    <citation type="submission" date="2018-05" db="EMBL/GenBank/DDBJ databases">
        <title>Paenibacillus flagellatus sp. nov., isolated from selenium mineral soil.</title>
        <authorList>
            <person name="Dai X."/>
        </authorList>
    </citation>
    <scope>NUCLEOTIDE SEQUENCE [LARGE SCALE GENOMIC DNA]</scope>
    <source>
        <strain evidence="3 4">DXL2</strain>
    </source>
</reference>
<keyword evidence="1" id="KW-0547">Nucleotide-binding</keyword>
<organism evidence="3 4">
    <name type="scientific">Paenibacillus flagellatus</name>
    <dbReference type="NCBI Taxonomy" id="2211139"/>
    <lineage>
        <taxon>Bacteria</taxon>
        <taxon>Bacillati</taxon>
        <taxon>Bacillota</taxon>
        <taxon>Bacilli</taxon>
        <taxon>Bacillales</taxon>
        <taxon>Paenibacillaceae</taxon>
        <taxon>Paenibacillus</taxon>
    </lineage>
</organism>
<accession>A0A2V5KBY5</accession>
<proteinExistence type="predicted"/>
<dbReference type="PROSITE" id="PS50975">
    <property type="entry name" value="ATP_GRASP"/>
    <property type="match status" value="1"/>
</dbReference>
<dbReference type="OrthoDB" id="7869153at2"/>
<evidence type="ECO:0000313" key="3">
    <source>
        <dbReference type="EMBL" id="PYI57085.1"/>
    </source>
</evidence>
<dbReference type="InterPro" id="IPR011761">
    <property type="entry name" value="ATP-grasp"/>
</dbReference>
<dbReference type="InterPro" id="IPR026838">
    <property type="entry name" value="YheC/D"/>
</dbReference>
<feature type="domain" description="ATP-grasp" evidence="2">
    <location>
        <begin position="382"/>
        <end position="454"/>
    </location>
</feature>